<dbReference type="Proteomes" id="UP000230069">
    <property type="component" value="Unassembled WGS sequence"/>
</dbReference>
<dbReference type="PROSITE" id="PS50181">
    <property type="entry name" value="FBOX"/>
    <property type="match status" value="1"/>
</dbReference>
<organism evidence="2 3">
    <name type="scientific">Aquilegia coerulea</name>
    <name type="common">Rocky mountain columbine</name>
    <dbReference type="NCBI Taxonomy" id="218851"/>
    <lineage>
        <taxon>Eukaryota</taxon>
        <taxon>Viridiplantae</taxon>
        <taxon>Streptophyta</taxon>
        <taxon>Embryophyta</taxon>
        <taxon>Tracheophyta</taxon>
        <taxon>Spermatophyta</taxon>
        <taxon>Magnoliopsida</taxon>
        <taxon>Ranunculales</taxon>
        <taxon>Ranunculaceae</taxon>
        <taxon>Thalictroideae</taxon>
        <taxon>Aquilegia</taxon>
    </lineage>
</organism>
<feature type="domain" description="F-box" evidence="1">
    <location>
        <begin position="10"/>
        <end position="58"/>
    </location>
</feature>
<dbReference type="Gene3D" id="1.20.1280.50">
    <property type="match status" value="1"/>
</dbReference>
<dbReference type="SUPFAM" id="SSF52047">
    <property type="entry name" value="RNI-like"/>
    <property type="match status" value="1"/>
</dbReference>
<dbReference type="OrthoDB" id="612216at2759"/>
<dbReference type="AlphaFoldDB" id="A0A2G5EXQ0"/>
<evidence type="ECO:0000259" key="1">
    <source>
        <dbReference type="PROSITE" id="PS50181"/>
    </source>
</evidence>
<gene>
    <name evidence="2" type="ORF">AQUCO_00300206v1</name>
</gene>
<evidence type="ECO:0000313" key="3">
    <source>
        <dbReference type="Proteomes" id="UP000230069"/>
    </source>
</evidence>
<dbReference type="CDD" id="cd22160">
    <property type="entry name" value="F-box_AtFBL13-like"/>
    <property type="match status" value="1"/>
</dbReference>
<evidence type="ECO:0000313" key="2">
    <source>
        <dbReference type="EMBL" id="PIA60553.1"/>
    </source>
</evidence>
<name>A0A2G5EXQ0_AQUCA</name>
<accession>A0A2G5EXQ0</accession>
<dbReference type="SMART" id="SM00579">
    <property type="entry name" value="FBD"/>
    <property type="match status" value="1"/>
</dbReference>
<dbReference type="SUPFAM" id="SSF81383">
    <property type="entry name" value="F-box domain"/>
    <property type="match status" value="1"/>
</dbReference>
<dbReference type="STRING" id="218851.A0A2G5EXQ0"/>
<sequence>MKKCCSNQNPDRISYLPDPVRSHIVSFLPMRDAIRTSILSKQWRHIYYSLSRLEFDQYDFTKIKHKAADFRDFVDRIVICHDGSDIQKFSLKTRLDDEFISSSRVRTWVSFALQHNVQELEMWMYYGKITNLPFRFFTCMTLRVLSLVSVEIEWPTTVRFPVLKYLYVEDLSFDQYENTIDKLFSSCTCPMLEDLVLRQCDLGVSTLSICNPSLKYLQIFDGNQLNINISVSTLHKLECIWCLPPNISSETLSSLSDAYFELSDSDLRGTAVVASQFNSVSKILLGLHNVKTLELDSTFIEFLSRGRDLLPASLPLSCCSLKHLSLGLLFRSSIHIQVIKLLLRSYPHLQTLVITVEREEYDWHLETSTSMNLTGMEDHSQLKKLAPGDTLDRLRMLEIREFEGSDSEIEFVRYLLENANFLEKMNLSKAHNQQSAESQMKESEMMLAFAKVAPRVKISLS</sequence>
<dbReference type="InterPro" id="IPR001810">
    <property type="entry name" value="F-box_dom"/>
</dbReference>
<dbReference type="InterPro" id="IPR053781">
    <property type="entry name" value="F-box_AtFBL13-like"/>
</dbReference>
<reference evidence="2 3" key="1">
    <citation type="submission" date="2017-09" db="EMBL/GenBank/DDBJ databases">
        <title>WGS assembly of Aquilegia coerulea Goldsmith.</title>
        <authorList>
            <person name="Hodges S."/>
            <person name="Kramer E."/>
            <person name="Nordborg M."/>
            <person name="Tomkins J."/>
            <person name="Borevitz J."/>
            <person name="Derieg N."/>
            <person name="Yan J."/>
            <person name="Mihaltcheva S."/>
            <person name="Hayes R.D."/>
            <person name="Rokhsar D."/>
        </authorList>
    </citation>
    <scope>NUCLEOTIDE SEQUENCE [LARGE SCALE GENOMIC DNA]</scope>
    <source>
        <strain evidence="3">cv. Goldsmith</strain>
    </source>
</reference>
<proteinExistence type="predicted"/>
<dbReference type="FunCoup" id="A0A2G5EXQ0">
    <property type="interactions" value="394"/>
</dbReference>
<dbReference type="InterPro" id="IPR055357">
    <property type="entry name" value="LRR_At1g61320_AtMIF1"/>
</dbReference>
<keyword evidence="3" id="KW-1185">Reference proteome</keyword>
<dbReference type="InParanoid" id="A0A2G5EXQ0"/>
<dbReference type="Pfam" id="PF23622">
    <property type="entry name" value="LRR_At1g61320_AtMIF1"/>
    <property type="match status" value="1"/>
</dbReference>
<dbReference type="PANTHER" id="PTHR31900">
    <property type="entry name" value="F-BOX/RNI SUPERFAMILY PROTEIN-RELATED"/>
    <property type="match status" value="1"/>
</dbReference>
<dbReference type="Gene3D" id="3.80.10.10">
    <property type="entry name" value="Ribonuclease Inhibitor"/>
    <property type="match status" value="1"/>
</dbReference>
<dbReference type="InterPro" id="IPR032675">
    <property type="entry name" value="LRR_dom_sf"/>
</dbReference>
<dbReference type="EMBL" id="KZ305020">
    <property type="protein sequence ID" value="PIA60553.1"/>
    <property type="molecule type" value="Genomic_DNA"/>
</dbReference>
<dbReference type="InterPro" id="IPR050232">
    <property type="entry name" value="FBL13/AtMIF1-like"/>
</dbReference>
<dbReference type="InterPro" id="IPR036047">
    <property type="entry name" value="F-box-like_dom_sf"/>
</dbReference>
<dbReference type="InterPro" id="IPR006566">
    <property type="entry name" value="FBD"/>
</dbReference>
<protein>
    <recommendedName>
        <fullName evidence="1">F-box domain-containing protein</fullName>
    </recommendedName>
</protein>
<dbReference type="PANTHER" id="PTHR31900:SF34">
    <property type="entry name" value="EMB|CAB62440.1-RELATED"/>
    <property type="match status" value="1"/>
</dbReference>
<dbReference type="Pfam" id="PF00646">
    <property type="entry name" value="F-box"/>
    <property type="match status" value="1"/>
</dbReference>